<dbReference type="OrthoDB" id="10030083at2759"/>
<dbReference type="GO" id="GO:0046839">
    <property type="term" value="P:phospholipid dephosphorylation"/>
    <property type="evidence" value="ECO:0007669"/>
    <property type="project" value="TreeGrafter"/>
</dbReference>
<feature type="transmembrane region" description="Helical" evidence="6">
    <location>
        <begin position="69"/>
        <end position="89"/>
    </location>
</feature>
<keyword evidence="9" id="KW-1185">Reference proteome</keyword>
<dbReference type="AlphaFoldDB" id="A0A1J4JEQ3"/>
<evidence type="ECO:0000313" key="8">
    <source>
        <dbReference type="EMBL" id="OHS96115.1"/>
    </source>
</evidence>
<feature type="transmembrane region" description="Helical" evidence="6">
    <location>
        <begin position="189"/>
        <end position="208"/>
    </location>
</feature>
<dbReference type="InterPro" id="IPR043216">
    <property type="entry name" value="PAP-like"/>
</dbReference>
<dbReference type="GO" id="GO:0008195">
    <property type="term" value="F:phosphatidate phosphatase activity"/>
    <property type="evidence" value="ECO:0007669"/>
    <property type="project" value="TreeGrafter"/>
</dbReference>
<dbReference type="GO" id="GO:0006644">
    <property type="term" value="P:phospholipid metabolic process"/>
    <property type="evidence" value="ECO:0007669"/>
    <property type="project" value="InterPro"/>
</dbReference>
<dbReference type="RefSeq" id="XP_068349252.1">
    <property type="nucleotide sequence ID" value="XM_068511621.1"/>
</dbReference>
<dbReference type="PANTHER" id="PTHR10165:SF35">
    <property type="entry name" value="RE23632P"/>
    <property type="match status" value="1"/>
</dbReference>
<evidence type="ECO:0000313" key="9">
    <source>
        <dbReference type="Proteomes" id="UP000179807"/>
    </source>
</evidence>
<feature type="transmembrane region" description="Helical" evidence="6">
    <location>
        <begin position="21"/>
        <end position="42"/>
    </location>
</feature>
<evidence type="ECO:0000256" key="1">
    <source>
        <dbReference type="ARBA" id="ARBA00004141"/>
    </source>
</evidence>
<feature type="transmembrane region" description="Helical" evidence="6">
    <location>
        <begin position="101"/>
        <end position="120"/>
    </location>
</feature>
<organism evidence="8 9">
    <name type="scientific">Tritrichomonas foetus</name>
    <dbReference type="NCBI Taxonomy" id="1144522"/>
    <lineage>
        <taxon>Eukaryota</taxon>
        <taxon>Metamonada</taxon>
        <taxon>Parabasalia</taxon>
        <taxon>Tritrichomonadida</taxon>
        <taxon>Tritrichomonadidae</taxon>
        <taxon>Tritrichomonas</taxon>
    </lineage>
</organism>
<name>A0A1J4JEQ3_9EUKA</name>
<keyword evidence="4 6" id="KW-1133">Transmembrane helix</keyword>
<evidence type="ECO:0000256" key="6">
    <source>
        <dbReference type="SAM" id="Phobius"/>
    </source>
</evidence>
<sequence length="262" mass="29764">MIDYNNNNSRCTRFKEWSEKLDLPDLFIFLGTLLALGLAFFFDKLNPLYVPIGDSLSQFPHPDKETVPALILLVVLIVVPLVIFIVFYFSSKKLPDFFRTFNIWAVIWTLLTSQMAVQLVTELLKTYVGRARPDMYARCGENAQYETCKATGSILSDSFKSFPSGHASGSFGAMYFTAMFIMKVFTSRSVLVSYLALLFALLGLWVGSTRIRDFRHHPDDVVAGFFVGYVVTKLIWKNAKDRIFPKSTTTTISIKQNLIEEV</sequence>
<evidence type="ECO:0000256" key="2">
    <source>
        <dbReference type="ARBA" id="ARBA00008816"/>
    </source>
</evidence>
<comment type="similarity">
    <text evidence="2">Belongs to the PA-phosphatase related phosphoesterase family.</text>
</comment>
<keyword evidence="3 6" id="KW-0812">Transmembrane</keyword>
<dbReference type="GeneID" id="94846325"/>
<keyword evidence="5 6" id="KW-0472">Membrane</keyword>
<dbReference type="SMART" id="SM00014">
    <property type="entry name" value="acidPPc"/>
    <property type="match status" value="1"/>
</dbReference>
<dbReference type="InterPro" id="IPR036938">
    <property type="entry name" value="PAP2/HPO_sf"/>
</dbReference>
<evidence type="ECO:0000256" key="3">
    <source>
        <dbReference type="ARBA" id="ARBA00022692"/>
    </source>
</evidence>
<dbReference type="Gene3D" id="1.20.144.10">
    <property type="entry name" value="Phosphatidic acid phosphatase type 2/haloperoxidase"/>
    <property type="match status" value="1"/>
</dbReference>
<feature type="domain" description="Phosphatidic acid phosphatase type 2/haloperoxidase" evidence="7">
    <location>
        <begin position="105"/>
        <end position="236"/>
    </location>
</feature>
<evidence type="ECO:0000256" key="4">
    <source>
        <dbReference type="ARBA" id="ARBA00022989"/>
    </source>
</evidence>
<proteinExistence type="inferred from homology"/>
<evidence type="ECO:0000259" key="7">
    <source>
        <dbReference type="SMART" id="SM00014"/>
    </source>
</evidence>
<accession>A0A1J4JEQ3</accession>
<dbReference type="EMBL" id="MLAK01001199">
    <property type="protein sequence ID" value="OHS96115.1"/>
    <property type="molecule type" value="Genomic_DNA"/>
</dbReference>
<dbReference type="PANTHER" id="PTHR10165">
    <property type="entry name" value="LIPID PHOSPHATE PHOSPHATASE"/>
    <property type="match status" value="1"/>
</dbReference>
<reference evidence="8" key="1">
    <citation type="submission" date="2016-10" db="EMBL/GenBank/DDBJ databases">
        <authorList>
            <person name="Benchimol M."/>
            <person name="Almeida L.G."/>
            <person name="Vasconcelos A.T."/>
            <person name="Perreira-Neves A."/>
            <person name="Rosa I.A."/>
            <person name="Tasca T."/>
            <person name="Bogo M.R."/>
            <person name="de Souza W."/>
        </authorList>
    </citation>
    <scope>NUCLEOTIDE SEQUENCE [LARGE SCALE GENOMIC DNA]</scope>
    <source>
        <strain evidence="8">K</strain>
    </source>
</reference>
<comment type="caution">
    <text evidence="8">The sequence shown here is derived from an EMBL/GenBank/DDBJ whole genome shotgun (WGS) entry which is preliminary data.</text>
</comment>
<dbReference type="GO" id="GO:0016020">
    <property type="term" value="C:membrane"/>
    <property type="evidence" value="ECO:0007669"/>
    <property type="project" value="UniProtKB-SubCell"/>
</dbReference>
<dbReference type="Pfam" id="PF01569">
    <property type="entry name" value="PAP2"/>
    <property type="match status" value="1"/>
</dbReference>
<protein>
    <submittedName>
        <fullName evidence="8">PAP2 superfamily protein</fullName>
    </submittedName>
</protein>
<evidence type="ECO:0000256" key="5">
    <source>
        <dbReference type="ARBA" id="ARBA00023136"/>
    </source>
</evidence>
<gene>
    <name evidence="8" type="ORF">TRFO_37760</name>
</gene>
<dbReference type="Proteomes" id="UP000179807">
    <property type="component" value="Unassembled WGS sequence"/>
</dbReference>
<dbReference type="VEuPathDB" id="TrichDB:TRFO_37760"/>
<dbReference type="InterPro" id="IPR000326">
    <property type="entry name" value="PAP2/HPO"/>
</dbReference>
<comment type="subcellular location">
    <subcellularLocation>
        <location evidence="1">Membrane</location>
        <topology evidence="1">Multi-pass membrane protein</topology>
    </subcellularLocation>
</comment>
<dbReference type="SUPFAM" id="SSF48317">
    <property type="entry name" value="Acid phosphatase/Vanadium-dependent haloperoxidase"/>
    <property type="match status" value="1"/>
</dbReference>